<reference evidence="6" key="1">
    <citation type="journal article" date="2016" name="BMC Biol.">
        <title>Parallel evolution of highly conserved plastid genome architecture in red seaweeds and seed plants.</title>
        <authorList>
            <person name="Lee J."/>
            <person name="Cho C.H."/>
            <person name="Park S.I."/>
            <person name="Choi J.W."/>
            <person name="Song H.S."/>
            <person name="West J.A."/>
            <person name="Bhattacharya D."/>
            <person name="Yoon H.S."/>
        </authorList>
    </citation>
    <scope>NUCLEOTIDE SEQUENCE</scope>
</reference>
<comment type="similarity">
    <text evidence="1 4">Belongs to the bacterial ribosomal protein bS18 family.</text>
</comment>
<dbReference type="GO" id="GO:0006412">
    <property type="term" value="P:translation"/>
    <property type="evidence" value="ECO:0007669"/>
    <property type="project" value="InterPro"/>
</dbReference>
<dbReference type="Pfam" id="PF01084">
    <property type="entry name" value="Ribosomal_S18"/>
    <property type="match status" value="1"/>
</dbReference>
<dbReference type="AlphaFoldDB" id="A0A1X9PV18"/>
<evidence type="ECO:0000256" key="3">
    <source>
        <dbReference type="ARBA" id="ARBA00023274"/>
    </source>
</evidence>
<proteinExistence type="inferred from homology"/>
<dbReference type="InterPro" id="IPR036870">
    <property type="entry name" value="Ribosomal_bS18_sf"/>
</dbReference>
<dbReference type="SUPFAM" id="SSF46911">
    <property type="entry name" value="Ribosomal protein S18"/>
    <property type="match status" value="1"/>
</dbReference>
<dbReference type="GO" id="GO:0005763">
    <property type="term" value="C:mitochondrial small ribosomal subunit"/>
    <property type="evidence" value="ECO:0007669"/>
    <property type="project" value="TreeGrafter"/>
</dbReference>
<dbReference type="EMBL" id="KX284728">
    <property type="protein sequence ID" value="ASK39557.1"/>
    <property type="molecule type" value="Genomic_DNA"/>
</dbReference>
<evidence type="ECO:0000256" key="4">
    <source>
        <dbReference type="RuleBase" id="RU003910"/>
    </source>
</evidence>
<dbReference type="InterPro" id="IPR001648">
    <property type="entry name" value="Ribosomal_bS18"/>
</dbReference>
<protein>
    <submittedName>
        <fullName evidence="5 6">Ribosomal protein S18</fullName>
    </submittedName>
</protein>
<dbReference type="HAMAP" id="MF_00270">
    <property type="entry name" value="Ribosomal_bS18"/>
    <property type="match status" value="1"/>
</dbReference>
<reference evidence="6" key="3">
    <citation type="submission" date="2017-07" db="EMBL/GenBank/DDBJ databases">
        <authorList>
            <person name="Sun Z.S."/>
            <person name="Albrecht U."/>
            <person name="Echele G."/>
            <person name="Lee C.C."/>
        </authorList>
    </citation>
    <scope>NUCLEOTIDE SEQUENCE</scope>
</reference>
<sequence length="75" mass="8741">MNNYRKYLPSFNVDDTIAYTDIELLKKFVTDQGKILPRRVTGLTTKQQKKIVKAIKKARVLAYLPFVNRDVVKIN</sequence>
<evidence type="ECO:0000256" key="2">
    <source>
        <dbReference type="ARBA" id="ARBA00022980"/>
    </source>
</evidence>
<dbReference type="PRINTS" id="PR00974">
    <property type="entry name" value="RIBOSOMALS18"/>
</dbReference>
<keyword evidence="5" id="KW-0934">Plastid</keyword>
<keyword evidence="5" id="KW-0150">Chloroplast</keyword>
<evidence type="ECO:0000313" key="6">
    <source>
        <dbReference type="EMBL" id="ASK39557.1"/>
    </source>
</evidence>
<accession>A0A1X9PV18</accession>
<evidence type="ECO:0000313" key="5">
    <source>
        <dbReference type="EMBL" id="ARO91367.1"/>
    </source>
</evidence>
<keyword evidence="3 4" id="KW-0687">Ribonucleoprotein</keyword>
<dbReference type="Gene3D" id="4.10.640.10">
    <property type="entry name" value="Ribosomal protein S18"/>
    <property type="match status" value="1"/>
</dbReference>
<dbReference type="EMBL" id="KY709212">
    <property type="protein sequence ID" value="ARO91367.1"/>
    <property type="molecule type" value="Genomic_DNA"/>
</dbReference>
<name>A0A1X9PV18_9RHOD</name>
<gene>
    <name evidence="5" type="primary">rps18</name>
    <name evidence="6" type="ORF">Rhodc_011</name>
</gene>
<dbReference type="GO" id="GO:0003735">
    <property type="term" value="F:structural constituent of ribosome"/>
    <property type="evidence" value="ECO:0007669"/>
    <property type="project" value="InterPro"/>
</dbReference>
<evidence type="ECO:0000256" key="1">
    <source>
        <dbReference type="ARBA" id="ARBA00005589"/>
    </source>
</evidence>
<dbReference type="PANTHER" id="PTHR13479:SF40">
    <property type="entry name" value="SMALL RIBOSOMAL SUBUNIT PROTEIN BS18M"/>
    <property type="match status" value="1"/>
</dbReference>
<dbReference type="PANTHER" id="PTHR13479">
    <property type="entry name" value="30S RIBOSOMAL PROTEIN S18"/>
    <property type="match status" value="1"/>
</dbReference>
<dbReference type="NCBIfam" id="TIGR00165">
    <property type="entry name" value="S18"/>
    <property type="match status" value="1"/>
</dbReference>
<organism evidence="5">
    <name type="scientific">Rhodochaete parvula</name>
    <dbReference type="NCBI Taxonomy" id="110510"/>
    <lineage>
        <taxon>Eukaryota</taxon>
        <taxon>Rhodophyta</taxon>
        <taxon>Compsopogonophyceae</taxon>
        <taxon>Rhodochaetales</taxon>
        <taxon>Rhodochaetaceae</taxon>
        <taxon>Rhodochaete</taxon>
    </lineage>
</organism>
<keyword evidence="2 4" id="KW-0689">Ribosomal protein</keyword>
<reference evidence="5" key="2">
    <citation type="submission" date="2017-03" db="EMBL/GenBank/DDBJ databases">
        <title>The new red algal subphylum Proteorhodophytina comprises the largest and most divergent plastid genomes known.</title>
        <authorList>
            <person name="Munoz-Gomez S.A."/>
            <person name="Mejia-Franco F.G."/>
            <person name="Durnin K."/>
            <person name="Morgan C."/>
            <person name="Grisdale C.J."/>
            <person name="Archibald J.M."/>
            <person name="Slamovits C.H."/>
        </authorList>
    </citation>
    <scope>NUCLEOTIDE SEQUENCE</scope>
    <source>
        <strain evidence="5">UTEX LB2715</strain>
    </source>
</reference>
<dbReference type="GO" id="GO:0070181">
    <property type="term" value="F:small ribosomal subunit rRNA binding"/>
    <property type="evidence" value="ECO:0007669"/>
    <property type="project" value="TreeGrafter"/>
</dbReference>
<geneLocation type="plastid" evidence="5"/>